<gene>
    <name evidence="7" type="ORF">UR21_C0007G0024</name>
</gene>
<organism evidence="7 8">
    <name type="scientific">Candidatus Woesebacteria bacterium GW2011_GWC2_31_9</name>
    <dbReference type="NCBI Taxonomy" id="1618586"/>
    <lineage>
        <taxon>Bacteria</taxon>
        <taxon>Candidatus Woeseibacteriota</taxon>
    </lineage>
</organism>
<accession>A0A0G0BKQ5</accession>
<dbReference type="InterPro" id="IPR003735">
    <property type="entry name" value="Metal_Tscrpt_repr"/>
</dbReference>
<sequence length="85" mass="9519">MQGAKGKILHRLKIAKGHLEKIINMVEGDEYCINVVHQSLAVQSALRKVDEVILENHLKTNVADSIKRGDTKKAIGEMMDVLKKK</sequence>
<dbReference type="Gene3D" id="1.20.58.1000">
    <property type="entry name" value="Metal-sensitive repressor, helix protomer"/>
    <property type="match status" value="1"/>
</dbReference>
<comment type="subunit">
    <text evidence="2">Homodimer.</text>
</comment>
<evidence type="ECO:0000313" key="7">
    <source>
        <dbReference type="EMBL" id="KKP31607.1"/>
    </source>
</evidence>
<dbReference type="Proteomes" id="UP000034803">
    <property type="component" value="Unassembled WGS sequence"/>
</dbReference>
<dbReference type="GO" id="GO:0005737">
    <property type="term" value="C:cytoplasm"/>
    <property type="evidence" value="ECO:0007669"/>
    <property type="project" value="UniProtKB-SubCell"/>
</dbReference>
<dbReference type="InterPro" id="IPR038390">
    <property type="entry name" value="Metal_Tscrpt_repr_sf"/>
</dbReference>
<protein>
    <recommendedName>
        <fullName evidence="5">Copper-sensing transcriptional repressor CsoR</fullName>
    </recommendedName>
    <alternativeName>
        <fullName evidence="6">Copper-sensitive operon repressor</fullName>
    </alternativeName>
</protein>
<dbReference type="Pfam" id="PF02583">
    <property type="entry name" value="Trns_repr_metal"/>
    <property type="match status" value="1"/>
</dbReference>
<evidence type="ECO:0000256" key="4">
    <source>
        <dbReference type="ARBA" id="ARBA00022723"/>
    </source>
</evidence>
<dbReference type="PANTHER" id="PTHR33677:SF4">
    <property type="entry name" value="COPPER-SENSING TRANSCRIPTIONAL REPRESSOR CSOR"/>
    <property type="match status" value="1"/>
</dbReference>
<dbReference type="AlphaFoldDB" id="A0A0G0BKQ5"/>
<comment type="subcellular location">
    <subcellularLocation>
        <location evidence="1">Cytoplasm</location>
    </subcellularLocation>
</comment>
<evidence type="ECO:0000256" key="6">
    <source>
        <dbReference type="ARBA" id="ARBA00041544"/>
    </source>
</evidence>
<keyword evidence="3" id="KW-0963">Cytoplasm</keyword>
<evidence type="ECO:0000256" key="5">
    <source>
        <dbReference type="ARBA" id="ARBA00039938"/>
    </source>
</evidence>
<dbReference type="EMBL" id="LBOI01000007">
    <property type="protein sequence ID" value="KKP31607.1"/>
    <property type="molecule type" value="Genomic_DNA"/>
</dbReference>
<keyword evidence="4" id="KW-0479">Metal-binding</keyword>
<dbReference type="PANTHER" id="PTHR33677">
    <property type="entry name" value="TRANSCRIPTIONAL REPRESSOR FRMR-RELATED"/>
    <property type="match status" value="1"/>
</dbReference>
<evidence type="ECO:0000313" key="8">
    <source>
        <dbReference type="Proteomes" id="UP000034803"/>
    </source>
</evidence>
<reference evidence="7 8" key="1">
    <citation type="journal article" date="2015" name="Nature">
        <title>rRNA introns, odd ribosomes, and small enigmatic genomes across a large radiation of phyla.</title>
        <authorList>
            <person name="Brown C.T."/>
            <person name="Hug L.A."/>
            <person name="Thomas B.C."/>
            <person name="Sharon I."/>
            <person name="Castelle C.J."/>
            <person name="Singh A."/>
            <person name="Wilkins M.J."/>
            <person name="Williams K.H."/>
            <person name="Banfield J.F."/>
        </authorList>
    </citation>
    <scope>NUCLEOTIDE SEQUENCE [LARGE SCALE GENOMIC DNA]</scope>
</reference>
<dbReference type="GO" id="GO:0045892">
    <property type="term" value="P:negative regulation of DNA-templated transcription"/>
    <property type="evidence" value="ECO:0007669"/>
    <property type="project" value="UniProtKB-ARBA"/>
</dbReference>
<evidence type="ECO:0000256" key="2">
    <source>
        <dbReference type="ARBA" id="ARBA00011738"/>
    </source>
</evidence>
<evidence type="ECO:0000256" key="3">
    <source>
        <dbReference type="ARBA" id="ARBA00022490"/>
    </source>
</evidence>
<comment type="caution">
    <text evidence="7">The sequence shown here is derived from an EMBL/GenBank/DDBJ whole genome shotgun (WGS) entry which is preliminary data.</text>
</comment>
<dbReference type="GO" id="GO:0046872">
    <property type="term" value="F:metal ion binding"/>
    <property type="evidence" value="ECO:0007669"/>
    <property type="project" value="UniProtKB-KW"/>
</dbReference>
<name>A0A0G0BKQ5_9BACT</name>
<evidence type="ECO:0000256" key="1">
    <source>
        <dbReference type="ARBA" id="ARBA00004496"/>
    </source>
</evidence>
<dbReference type="GO" id="GO:0003677">
    <property type="term" value="F:DNA binding"/>
    <property type="evidence" value="ECO:0007669"/>
    <property type="project" value="InterPro"/>
</dbReference>
<proteinExistence type="predicted"/>